<feature type="region of interest" description="Disordered" evidence="1">
    <location>
        <begin position="32"/>
        <end position="51"/>
    </location>
</feature>
<dbReference type="EMBL" id="BRZM01001569">
    <property type="protein sequence ID" value="GLD73423.1"/>
    <property type="molecule type" value="Genomic_DNA"/>
</dbReference>
<proteinExistence type="predicted"/>
<gene>
    <name evidence="2" type="ORF">AKAME5_002474800</name>
</gene>
<evidence type="ECO:0000313" key="3">
    <source>
        <dbReference type="Proteomes" id="UP001279410"/>
    </source>
</evidence>
<evidence type="ECO:0000256" key="1">
    <source>
        <dbReference type="SAM" id="MobiDB-lite"/>
    </source>
</evidence>
<dbReference type="AlphaFoldDB" id="A0AAD3NI31"/>
<comment type="caution">
    <text evidence="2">The sequence shown here is derived from an EMBL/GenBank/DDBJ whole genome shotgun (WGS) entry which is preliminary data.</text>
</comment>
<feature type="compositionally biased region" description="Low complexity" evidence="1">
    <location>
        <begin position="95"/>
        <end position="105"/>
    </location>
</feature>
<reference evidence="2" key="1">
    <citation type="submission" date="2022-08" db="EMBL/GenBank/DDBJ databases">
        <title>Genome sequencing of akame (Lates japonicus).</title>
        <authorList>
            <person name="Hashiguchi Y."/>
            <person name="Takahashi H."/>
        </authorList>
    </citation>
    <scope>NUCLEOTIDE SEQUENCE</scope>
    <source>
        <strain evidence="2">Kochi</strain>
    </source>
</reference>
<keyword evidence="3" id="KW-1185">Reference proteome</keyword>
<accession>A0AAD3NI31</accession>
<name>A0AAD3NI31_LATJO</name>
<feature type="region of interest" description="Disordered" evidence="1">
    <location>
        <begin position="204"/>
        <end position="236"/>
    </location>
</feature>
<protein>
    <submittedName>
        <fullName evidence="2">Uncharacterized protein</fullName>
    </submittedName>
</protein>
<organism evidence="2 3">
    <name type="scientific">Lates japonicus</name>
    <name type="common">Japanese lates</name>
    <dbReference type="NCBI Taxonomy" id="270547"/>
    <lineage>
        <taxon>Eukaryota</taxon>
        <taxon>Metazoa</taxon>
        <taxon>Chordata</taxon>
        <taxon>Craniata</taxon>
        <taxon>Vertebrata</taxon>
        <taxon>Euteleostomi</taxon>
        <taxon>Actinopterygii</taxon>
        <taxon>Neopterygii</taxon>
        <taxon>Teleostei</taxon>
        <taxon>Neoteleostei</taxon>
        <taxon>Acanthomorphata</taxon>
        <taxon>Carangaria</taxon>
        <taxon>Carangaria incertae sedis</taxon>
        <taxon>Centropomidae</taxon>
        <taxon>Lates</taxon>
    </lineage>
</organism>
<sequence>MNGAIVLFLDATAKVMRWWRKVNIHTSHLFSSVNPAAKPGALDHRGRPGPRLLLLAGSRRSRPQPARSEAAAAGGEPPQPARSEAVASGEPPQPARSEAAAAGGEPPQPARSKDAAGGEPPRCSENSAGGALLAAGLEPLRSQEAVSLEVGDPGELPLICFETVETETGEERGSGVDRKQVFNDQVTPQIAALLDEDMISDDELKVSQKRKSTRSGSSNTKMSRRTVKQSQEGDSDFVLSQESQSLYTATEIKRFLEQTKGLRLITVEEYFPDLKLFLRSAKILTRKSGMTEDVLSDQEIYRLKKHIVKVKSGTGPFLASRLQAAGVTTLGQVVELAGPQLQDSAGLALKLGFRSRRVTKLLLDHWRKRLSGHELLMLDAFSSGEATVNRQDYFPLIQLSLDLKDCAGLLLDRCPQASLQEASGKTFYHLMDVIFSSCLQRVDLQSICCCARLLSK</sequence>
<feature type="region of interest" description="Disordered" evidence="1">
    <location>
        <begin position="57"/>
        <end position="128"/>
    </location>
</feature>
<dbReference type="Proteomes" id="UP001279410">
    <property type="component" value="Unassembled WGS sequence"/>
</dbReference>
<feature type="compositionally biased region" description="Low complexity" evidence="1">
    <location>
        <begin position="57"/>
        <end position="76"/>
    </location>
</feature>
<evidence type="ECO:0000313" key="2">
    <source>
        <dbReference type="EMBL" id="GLD73423.1"/>
    </source>
</evidence>